<name>A0ABN1K648_9BURK</name>
<evidence type="ECO:0000313" key="7">
    <source>
        <dbReference type="Proteomes" id="UP001500279"/>
    </source>
</evidence>
<dbReference type="SUPFAM" id="SSF46785">
    <property type="entry name" value="Winged helix' DNA-binding domain"/>
    <property type="match status" value="1"/>
</dbReference>
<proteinExistence type="inferred from homology"/>
<dbReference type="Gene3D" id="1.10.10.10">
    <property type="entry name" value="Winged helix-like DNA-binding domain superfamily/Winged helix DNA-binding domain"/>
    <property type="match status" value="1"/>
</dbReference>
<dbReference type="RefSeq" id="WP_141284207.1">
    <property type="nucleotide sequence ID" value="NZ_BAAAEW010000022.1"/>
</dbReference>
<dbReference type="PROSITE" id="PS50931">
    <property type="entry name" value="HTH_LYSR"/>
    <property type="match status" value="1"/>
</dbReference>
<dbReference type="Pfam" id="PF03466">
    <property type="entry name" value="LysR_substrate"/>
    <property type="match status" value="1"/>
</dbReference>
<dbReference type="InterPro" id="IPR036388">
    <property type="entry name" value="WH-like_DNA-bd_sf"/>
</dbReference>
<dbReference type="InterPro" id="IPR000847">
    <property type="entry name" value="LysR_HTH_N"/>
</dbReference>
<dbReference type="Gene3D" id="3.40.190.290">
    <property type="match status" value="1"/>
</dbReference>
<evidence type="ECO:0000256" key="2">
    <source>
        <dbReference type="ARBA" id="ARBA00023015"/>
    </source>
</evidence>
<dbReference type="SUPFAM" id="SSF53850">
    <property type="entry name" value="Periplasmic binding protein-like II"/>
    <property type="match status" value="1"/>
</dbReference>
<evidence type="ECO:0000259" key="5">
    <source>
        <dbReference type="PROSITE" id="PS50931"/>
    </source>
</evidence>
<evidence type="ECO:0000256" key="1">
    <source>
        <dbReference type="ARBA" id="ARBA00009437"/>
    </source>
</evidence>
<dbReference type="Proteomes" id="UP001500279">
    <property type="component" value="Unassembled WGS sequence"/>
</dbReference>
<dbReference type="PANTHER" id="PTHR30537:SF5">
    <property type="entry name" value="HTH-TYPE TRANSCRIPTIONAL ACTIVATOR TTDR-RELATED"/>
    <property type="match status" value="1"/>
</dbReference>
<keyword evidence="3" id="KW-0238">DNA-binding</keyword>
<dbReference type="Pfam" id="PF00126">
    <property type="entry name" value="HTH_1"/>
    <property type="match status" value="1"/>
</dbReference>
<sequence>MIQIDDLRLAATLAASPSLSAAARALNVTPPALSMRLRKLEAGLGMVLALRDARQLRLTPEGENFAREAAALLKQIEDLPARFRIDDGRLTGVLRLAAPFGYGRCRIAPLIGQFSQAHPELQVHLTLGEAPWPERNDVDAIVHIGRLRDSSWVAHKLASNERWLCASPAYLDRHGVPSTPQDLLRHRCICIRENDEDATLWHFHRPAGDPSGRPAARETLRVPQALLTNDGTVARGWAEQGLGLVLRSEWDVAEAMARGTLVRLLPDWRLDSADVVLLLPSRKGRPARLQALLAFLTQALRPEGN</sequence>
<dbReference type="InterPro" id="IPR058163">
    <property type="entry name" value="LysR-type_TF_proteobact-type"/>
</dbReference>
<dbReference type="InterPro" id="IPR005119">
    <property type="entry name" value="LysR_subst-bd"/>
</dbReference>
<organism evidence="6 7">
    <name type="scientific">Ideonella azotifigens</name>
    <dbReference type="NCBI Taxonomy" id="513160"/>
    <lineage>
        <taxon>Bacteria</taxon>
        <taxon>Pseudomonadati</taxon>
        <taxon>Pseudomonadota</taxon>
        <taxon>Betaproteobacteria</taxon>
        <taxon>Burkholderiales</taxon>
        <taxon>Sphaerotilaceae</taxon>
        <taxon>Ideonella</taxon>
    </lineage>
</organism>
<feature type="domain" description="HTH lysR-type" evidence="5">
    <location>
        <begin position="2"/>
        <end position="59"/>
    </location>
</feature>
<dbReference type="PANTHER" id="PTHR30537">
    <property type="entry name" value="HTH-TYPE TRANSCRIPTIONAL REGULATOR"/>
    <property type="match status" value="1"/>
</dbReference>
<keyword evidence="2" id="KW-0805">Transcription regulation</keyword>
<evidence type="ECO:0000256" key="4">
    <source>
        <dbReference type="ARBA" id="ARBA00023163"/>
    </source>
</evidence>
<evidence type="ECO:0000256" key="3">
    <source>
        <dbReference type="ARBA" id="ARBA00023125"/>
    </source>
</evidence>
<evidence type="ECO:0000313" key="6">
    <source>
        <dbReference type="EMBL" id="GAA0756012.1"/>
    </source>
</evidence>
<reference evidence="6 7" key="1">
    <citation type="journal article" date="2019" name="Int. J. Syst. Evol. Microbiol.">
        <title>The Global Catalogue of Microorganisms (GCM) 10K type strain sequencing project: providing services to taxonomists for standard genome sequencing and annotation.</title>
        <authorList>
            <consortium name="The Broad Institute Genomics Platform"/>
            <consortium name="The Broad Institute Genome Sequencing Center for Infectious Disease"/>
            <person name="Wu L."/>
            <person name="Ma J."/>
        </authorList>
    </citation>
    <scope>NUCLEOTIDE SEQUENCE [LARGE SCALE GENOMIC DNA]</scope>
    <source>
        <strain evidence="6 7">JCM 15503</strain>
    </source>
</reference>
<dbReference type="InterPro" id="IPR036390">
    <property type="entry name" value="WH_DNA-bd_sf"/>
</dbReference>
<protein>
    <submittedName>
        <fullName evidence="6">LysR family transcriptional regulator</fullName>
    </submittedName>
</protein>
<dbReference type="EMBL" id="BAAAEW010000022">
    <property type="protein sequence ID" value="GAA0756012.1"/>
    <property type="molecule type" value="Genomic_DNA"/>
</dbReference>
<accession>A0ABN1K648</accession>
<keyword evidence="4" id="KW-0804">Transcription</keyword>
<gene>
    <name evidence="6" type="ORF">GCM10009107_34040</name>
</gene>
<keyword evidence="7" id="KW-1185">Reference proteome</keyword>
<comment type="caution">
    <text evidence="6">The sequence shown here is derived from an EMBL/GenBank/DDBJ whole genome shotgun (WGS) entry which is preliminary data.</text>
</comment>
<comment type="similarity">
    <text evidence="1">Belongs to the LysR transcriptional regulatory family.</text>
</comment>